<dbReference type="PANTHER" id="PTHR30074:SF6">
    <property type="entry name" value="FORMATE DEHYDROGENASE GAMMA SUBUNIT"/>
    <property type="match status" value="1"/>
</dbReference>
<evidence type="ECO:0000256" key="3">
    <source>
        <dbReference type="ARBA" id="ARBA00010747"/>
    </source>
</evidence>
<evidence type="ECO:0000256" key="5">
    <source>
        <dbReference type="ARBA" id="ARBA00022475"/>
    </source>
</evidence>
<accession>A0ABV7F5Y1</accession>
<gene>
    <name evidence="17" type="ORF">ACFOFO_17230</name>
</gene>
<evidence type="ECO:0000256" key="4">
    <source>
        <dbReference type="ARBA" id="ARBA00022448"/>
    </source>
</evidence>
<evidence type="ECO:0000256" key="9">
    <source>
        <dbReference type="ARBA" id="ARBA00022982"/>
    </source>
</evidence>
<protein>
    <submittedName>
        <fullName evidence="17">Formate dehydrogenase subunit gamma</fullName>
        <ecNumber evidence="17">1.17.1.9</ecNumber>
    </submittedName>
</protein>
<comment type="subcellular location">
    <subcellularLocation>
        <location evidence="2">Cell membrane</location>
        <topology evidence="2">Multi-pass membrane protein</topology>
    </subcellularLocation>
</comment>
<evidence type="ECO:0000256" key="15">
    <source>
        <dbReference type="SAM" id="SignalP"/>
    </source>
</evidence>
<evidence type="ECO:0000313" key="18">
    <source>
        <dbReference type="Proteomes" id="UP001595530"/>
    </source>
</evidence>
<evidence type="ECO:0000256" key="14">
    <source>
        <dbReference type="SAM" id="Phobius"/>
    </source>
</evidence>
<dbReference type="InterPro" id="IPR051817">
    <property type="entry name" value="FDH_cytochrome_b556_subunit"/>
</dbReference>
<evidence type="ECO:0000313" key="17">
    <source>
        <dbReference type="EMBL" id="MFC3109686.1"/>
    </source>
</evidence>
<dbReference type="RefSeq" id="WP_390332142.1">
    <property type="nucleotide sequence ID" value="NZ_JBHRTP010000054.1"/>
</dbReference>
<keyword evidence="4" id="KW-0813">Transport</keyword>
<evidence type="ECO:0000256" key="12">
    <source>
        <dbReference type="ARBA" id="ARBA00023136"/>
    </source>
</evidence>
<evidence type="ECO:0000256" key="8">
    <source>
        <dbReference type="ARBA" id="ARBA00022723"/>
    </source>
</evidence>
<evidence type="ECO:0000256" key="6">
    <source>
        <dbReference type="ARBA" id="ARBA00022617"/>
    </source>
</evidence>
<dbReference type="InterPro" id="IPR011577">
    <property type="entry name" value="Cyt_b561_bac/Ni-Hgenase"/>
</dbReference>
<keyword evidence="10 14" id="KW-1133">Transmembrane helix</keyword>
<feature type="transmembrane region" description="Helical" evidence="14">
    <location>
        <begin position="144"/>
        <end position="166"/>
    </location>
</feature>
<comment type="caution">
    <text evidence="17">The sequence shown here is derived from an EMBL/GenBank/DDBJ whole genome shotgun (WGS) entry which is preliminary data.</text>
</comment>
<keyword evidence="5" id="KW-1003">Cell membrane</keyword>
<evidence type="ECO:0000256" key="1">
    <source>
        <dbReference type="ARBA" id="ARBA00001971"/>
    </source>
</evidence>
<dbReference type="InterPro" id="IPR006471">
    <property type="entry name" value="Formate_DH_gsu"/>
</dbReference>
<keyword evidence="11" id="KW-0408">Iron</keyword>
<feature type="domain" description="Cytochrome b561 bacterial/Ni-hydrogenase" evidence="16">
    <location>
        <begin position="179"/>
        <end position="360"/>
    </location>
</feature>
<dbReference type="Proteomes" id="UP001595530">
    <property type="component" value="Unassembled WGS sequence"/>
</dbReference>
<comment type="cofactor">
    <cofactor evidence="1">
        <name>heme</name>
        <dbReference type="ChEBI" id="CHEBI:30413"/>
    </cofactor>
</comment>
<dbReference type="SUPFAM" id="SSF81342">
    <property type="entry name" value="Transmembrane di-heme cytochromes"/>
    <property type="match status" value="1"/>
</dbReference>
<dbReference type="EMBL" id="JBHRTP010000054">
    <property type="protein sequence ID" value="MFC3109686.1"/>
    <property type="molecule type" value="Genomic_DNA"/>
</dbReference>
<dbReference type="InterPro" id="IPR016174">
    <property type="entry name" value="Di-haem_cyt_TM"/>
</dbReference>
<proteinExistence type="inferred from homology"/>
<keyword evidence="17" id="KW-0560">Oxidoreductase</keyword>
<keyword evidence="15" id="KW-0732">Signal</keyword>
<name>A0ABV7F5Y1_9BURK</name>
<dbReference type="Pfam" id="PF01292">
    <property type="entry name" value="Ni_hydr_CYTB"/>
    <property type="match status" value="1"/>
</dbReference>
<sequence length="404" mass="43261">MKKWIGGLALGVSLGALMTLAADVALAQYDDAAKSAAVNPAPPTAQPAPATTQDSQPAQASQPLQSIESIDILKQNQAERTRDQPGNLAPTYRIIKQGGKNYSSLPALEAGVLIQPKAQFPGQPHATTAGEAWRNYRNGPLTHIGGWLLIAAALGVIAMYLIVGPLRMKQGPVGRLIERFTSFERTVHWTTAISFVVLAVSGLTMLFGKYVMMPLFGHGLFGWLAYACKNLHNFVGPIFAVAIVVTFITFVKDNFPQAADLKWLLKLGGLFNKTHVSAGRFNAGEKLWFWGGLTLLGLIVSGSGLVLDLLVPGLDYTRGNLQIASVIHIVGTVLLITAAFGHIYMGTIGVEGAFDAMATGLVDDEWAREHHDLWYQDIESGKVPRVRTAEGAANANDATGPARA</sequence>
<feature type="transmembrane region" description="Helical" evidence="14">
    <location>
        <begin position="287"/>
        <end position="311"/>
    </location>
</feature>
<feature type="signal peptide" evidence="15">
    <location>
        <begin position="1"/>
        <end position="21"/>
    </location>
</feature>
<keyword evidence="12 14" id="KW-0472">Membrane</keyword>
<dbReference type="NCBIfam" id="TIGR01583">
    <property type="entry name" value="formate-DH-gamm"/>
    <property type="match status" value="1"/>
</dbReference>
<dbReference type="Gene3D" id="1.20.950.20">
    <property type="entry name" value="Transmembrane di-heme cytochromes, Chain C"/>
    <property type="match status" value="1"/>
</dbReference>
<organism evidence="17 18">
    <name type="scientific">Undibacterium arcticum</name>
    <dbReference type="NCBI Taxonomy" id="1762892"/>
    <lineage>
        <taxon>Bacteria</taxon>
        <taxon>Pseudomonadati</taxon>
        <taxon>Pseudomonadota</taxon>
        <taxon>Betaproteobacteria</taxon>
        <taxon>Burkholderiales</taxon>
        <taxon>Oxalobacteraceae</taxon>
        <taxon>Undibacterium</taxon>
    </lineage>
</organism>
<feature type="transmembrane region" description="Helical" evidence="14">
    <location>
        <begin position="187"/>
        <end position="211"/>
    </location>
</feature>
<evidence type="ECO:0000256" key="10">
    <source>
        <dbReference type="ARBA" id="ARBA00022989"/>
    </source>
</evidence>
<feature type="region of interest" description="Disordered" evidence="13">
    <location>
        <begin position="37"/>
        <end position="66"/>
    </location>
</feature>
<feature type="compositionally biased region" description="Low complexity" evidence="13">
    <location>
        <begin position="47"/>
        <end position="66"/>
    </location>
</feature>
<evidence type="ECO:0000256" key="11">
    <source>
        <dbReference type="ARBA" id="ARBA00023004"/>
    </source>
</evidence>
<keyword evidence="6" id="KW-0349">Heme</keyword>
<reference evidence="18" key="1">
    <citation type="journal article" date="2019" name="Int. J. Syst. Evol. Microbiol.">
        <title>The Global Catalogue of Microorganisms (GCM) 10K type strain sequencing project: providing services to taxonomists for standard genome sequencing and annotation.</title>
        <authorList>
            <consortium name="The Broad Institute Genomics Platform"/>
            <consortium name="The Broad Institute Genome Sequencing Center for Infectious Disease"/>
            <person name="Wu L."/>
            <person name="Ma J."/>
        </authorList>
    </citation>
    <scope>NUCLEOTIDE SEQUENCE [LARGE SCALE GENOMIC DNA]</scope>
    <source>
        <strain evidence="18">KCTC 42986</strain>
    </source>
</reference>
<keyword evidence="7 14" id="KW-0812">Transmembrane</keyword>
<keyword evidence="9" id="KW-0249">Electron transport</keyword>
<comment type="similarity">
    <text evidence="3">Belongs to the formate dehydrogenase gamma subunit family.</text>
</comment>
<feature type="chain" id="PRO_5045966161" evidence="15">
    <location>
        <begin position="22"/>
        <end position="404"/>
    </location>
</feature>
<evidence type="ECO:0000256" key="2">
    <source>
        <dbReference type="ARBA" id="ARBA00004651"/>
    </source>
</evidence>
<keyword evidence="18" id="KW-1185">Reference proteome</keyword>
<feature type="transmembrane region" description="Helical" evidence="14">
    <location>
        <begin position="323"/>
        <end position="345"/>
    </location>
</feature>
<dbReference type="EC" id="1.17.1.9" evidence="17"/>
<evidence type="ECO:0000259" key="16">
    <source>
        <dbReference type="Pfam" id="PF01292"/>
    </source>
</evidence>
<evidence type="ECO:0000256" key="13">
    <source>
        <dbReference type="SAM" id="MobiDB-lite"/>
    </source>
</evidence>
<evidence type="ECO:0000256" key="7">
    <source>
        <dbReference type="ARBA" id="ARBA00022692"/>
    </source>
</evidence>
<keyword evidence="8" id="KW-0479">Metal-binding</keyword>
<dbReference type="PANTHER" id="PTHR30074">
    <property type="entry name" value="FORMATE DEHYDROGENASE, NITRATE-INDUCIBLE, CYTOCHROME B556 FDN SUBUNIT"/>
    <property type="match status" value="1"/>
</dbReference>
<dbReference type="GO" id="GO:0008863">
    <property type="term" value="F:formate dehydrogenase (NAD+) activity"/>
    <property type="evidence" value="ECO:0007669"/>
    <property type="project" value="UniProtKB-EC"/>
</dbReference>
<feature type="transmembrane region" description="Helical" evidence="14">
    <location>
        <begin position="231"/>
        <end position="251"/>
    </location>
</feature>